<feature type="transmembrane region" description="Helical" evidence="1">
    <location>
        <begin position="156"/>
        <end position="178"/>
    </location>
</feature>
<dbReference type="EMBL" id="JACAGB010000001">
    <property type="protein sequence ID" value="KAF6392594.1"/>
    <property type="molecule type" value="Genomic_DNA"/>
</dbReference>
<feature type="transmembrane region" description="Helical" evidence="1">
    <location>
        <begin position="132"/>
        <end position="149"/>
    </location>
</feature>
<organism evidence="2 3">
    <name type="scientific">Pipistrellus kuhlii</name>
    <name type="common">Kuhl's pipistrelle</name>
    <dbReference type="NCBI Taxonomy" id="59472"/>
    <lineage>
        <taxon>Eukaryota</taxon>
        <taxon>Metazoa</taxon>
        <taxon>Chordata</taxon>
        <taxon>Craniata</taxon>
        <taxon>Vertebrata</taxon>
        <taxon>Euteleostomi</taxon>
        <taxon>Mammalia</taxon>
        <taxon>Eutheria</taxon>
        <taxon>Laurasiatheria</taxon>
        <taxon>Chiroptera</taxon>
        <taxon>Yangochiroptera</taxon>
        <taxon>Vespertilionidae</taxon>
        <taxon>Pipistrellus</taxon>
    </lineage>
</organism>
<sequence>MYHSFWIQSSADGHLGCFQILAIVDCAAMNIGVHISFLIGVSSFLGYIPRSGITGSNGSSIFSFLRKLHTVLHRGCMSLHSHQQCTRVPFSPQPRQHLSFVDLLMLAILTGVRWYRIVVLICISRIISDFEHVFMCLLAFLLSSFENILFRSLAHFLIGSFIFLLFSCIVLQSLSIFPSPTLYSISTLPLCLHSLSDLFLFILTLSCSRFSPFLLSIPS</sequence>
<comment type="caution">
    <text evidence="2">The sequence shown here is derived from an EMBL/GenBank/DDBJ whole genome shotgun (WGS) entry which is preliminary data.</text>
</comment>
<protein>
    <submittedName>
        <fullName evidence="2">Uncharacterized protein</fullName>
    </submittedName>
</protein>
<proteinExistence type="predicted"/>
<feature type="transmembrane region" description="Helical" evidence="1">
    <location>
        <begin position="20"/>
        <end position="48"/>
    </location>
</feature>
<reference evidence="2 3" key="1">
    <citation type="journal article" date="2020" name="Nature">
        <title>Six reference-quality genomes reveal evolution of bat adaptations.</title>
        <authorList>
            <person name="Jebb D."/>
            <person name="Huang Z."/>
            <person name="Pippel M."/>
            <person name="Hughes G.M."/>
            <person name="Lavrichenko K."/>
            <person name="Devanna P."/>
            <person name="Winkler S."/>
            <person name="Jermiin L.S."/>
            <person name="Skirmuntt E.C."/>
            <person name="Katzourakis A."/>
            <person name="Burkitt-Gray L."/>
            <person name="Ray D.A."/>
            <person name="Sullivan K.A.M."/>
            <person name="Roscito J.G."/>
            <person name="Kirilenko B.M."/>
            <person name="Davalos L.M."/>
            <person name="Corthals A.P."/>
            <person name="Power M.L."/>
            <person name="Jones G."/>
            <person name="Ransome R.D."/>
            <person name="Dechmann D.K.N."/>
            <person name="Locatelli A.G."/>
            <person name="Puechmaille S.J."/>
            <person name="Fedrigo O."/>
            <person name="Jarvis E.D."/>
            <person name="Hiller M."/>
            <person name="Vernes S.C."/>
            <person name="Myers E.W."/>
            <person name="Teeling E.C."/>
        </authorList>
    </citation>
    <scope>NUCLEOTIDE SEQUENCE [LARGE SCALE GENOMIC DNA]</scope>
    <source>
        <strain evidence="2">MPipKuh1</strain>
        <tissue evidence="2">Flight muscle</tissue>
    </source>
</reference>
<accession>A0A7J8B1Q1</accession>
<evidence type="ECO:0000256" key="1">
    <source>
        <dbReference type="SAM" id="Phobius"/>
    </source>
</evidence>
<keyword evidence="1" id="KW-0472">Membrane</keyword>
<keyword evidence="3" id="KW-1185">Reference proteome</keyword>
<keyword evidence="1" id="KW-0812">Transmembrane</keyword>
<keyword evidence="1" id="KW-1133">Transmembrane helix</keyword>
<gene>
    <name evidence="2" type="ORF">mPipKuh1_007783</name>
</gene>
<name>A0A7J8B1Q1_PIPKU</name>
<dbReference type="AlphaFoldDB" id="A0A7J8B1Q1"/>
<feature type="transmembrane region" description="Helical" evidence="1">
    <location>
        <begin position="103"/>
        <end position="126"/>
    </location>
</feature>
<dbReference type="Proteomes" id="UP000558488">
    <property type="component" value="Unassembled WGS sequence"/>
</dbReference>
<evidence type="ECO:0000313" key="2">
    <source>
        <dbReference type="EMBL" id="KAF6392594.1"/>
    </source>
</evidence>
<evidence type="ECO:0000313" key="3">
    <source>
        <dbReference type="Proteomes" id="UP000558488"/>
    </source>
</evidence>